<reference evidence="2" key="1">
    <citation type="submission" date="2014-03" db="EMBL/GenBank/DDBJ databases">
        <title>The Genome Sequence of Puccinia striiformis f. sp. tritici PST-78.</title>
        <authorList>
            <consortium name="The Broad Institute Genome Sequencing Platform"/>
            <person name="Cuomo C."/>
            <person name="Hulbert S."/>
            <person name="Chen X."/>
            <person name="Walker B."/>
            <person name="Young S.K."/>
            <person name="Zeng Q."/>
            <person name="Gargeya S."/>
            <person name="Fitzgerald M."/>
            <person name="Haas B."/>
            <person name="Abouelleil A."/>
            <person name="Alvarado L."/>
            <person name="Arachchi H.M."/>
            <person name="Berlin A.M."/>
            <person name="Chapman S.B."/>
            <person name="Goldberg J."/>
            <person name="Griggs A."/>
            <person name="Gujja S."/>
            <person name="Hansen M."/>
            <person name="Howarth C."/>
            <person name="Imamovic A."/>
            <person name="Larimer J."/>
            <person name="McCowan C."/>
            <person name="Montmayeur A."/>
            <person name="Murphy C."/>
            <person name="Neiman D."/>
            <person name="Pearson M."/>
            <person name="Priest M."/>
            <person name="Roberts A."/>
            <person name="Saif S."/>
            <person name="Shea T."/>
            <person name="Sisk P."/>
            <person name="Sykes S."/>
            <person name="Wortman J."/>
            <person name="Nusbaum C."/>
            <person name="Birren B."/>
        </authorList>
    </citation>
    <scope>NUCLEOTIDE SEQUENCE [LARGE SCALE GENOMIC DNA]</scope>
    <source>
        <strain evidence="2">race PST-78</strain>
    </source>
</reference>
<evidence type="ECO:0000313" key="1">
    <source>
        <dbReference type="EMBL" id="KNF06728.1"/>
    </source>
</evidence>
<name>A0A0L0W5D3_9BASI</name>
<proteinExistence type="predicted"/>
<gene>
    <name evidence="1" type="ORF">PSTG_00044</name>
</gene>
<keyword evidence="2" id="KW-1185">Reference proteome</keyword>
<dbReference type="OrthoDB" id="2507701at2759"/>
<organism evidence="1 2">
    <name type="scientific">Puccinia striiformis f. sp. tritici PST-78</name>
    <dbReference type="NCBI Taxonomy" id="1165861"/>
    <lineage>
        <taxon>Eukaryota</taxon>
        <taxon>Fungi</taxon>
        <taxon>Dikarya</taxon>
        <taxon>Basidiomycota</taxon>
        <taxon>Pucciniomycotina</taxon>
        <taxon>Pucciniomycetes</taxon>
        <taxon>Pucciniales</taxon>
        <taxon>Pucciniaceae</taxon>
        <taxon>Puccinia</taxon>
    </lineage>
</organism>
<comment type="caution">
    <text evidence="1">The sequence shown here is derived from an EMBL/GenBank/DDBJ whole genome shotgun (WGS) entry which is preliminary data.</text>
</comment>
<accession>A0A0L0W5D3</accession>
<dbReference type="AlphaFoldDB" id="A0A0L0W5D3"/>
<dbReference type="EMBL" id="AJIL01000002">
    <property type="protein sequence ID" value="KNF06728.1"/>
    <property type="molecule type" value="Genomic_DNA"/>
</dbReference>
<sequence>MDKRIRTRTRWRVPAGANGYPPADCGYPRRSSQLSTAVTEDRVAGADLPSHQNEWLLLSLVLVAHLHVVSGLSRADSNITLVTLKSILHSFDKQRNTQTLASFPIDV</sequence>
<dbReference type="Proteomes" id="UP000054564">
    <property type="component" value="Unassembled WGS sequence"/>
</dbReference>
<evidence type="ECO:0000313" key="2">
    <source>
        <dbReference type="Proteomes" id="UP000054564"/>
    </source>
</evidence>
<protein>
    <submittedName>
        <fullName evidence="1">Uncharacterized protein</fullName>
    </submittedName>
</protein>